<dbReference type="Pfam" id="PF06985">
    <property type="entry name" value="HET"/>
    <property type="match status" value="1"/>
</dbReference>
<feature type="transmembrane region" description="Helical" evidence="1">
    <location>
        <begin position="334"/>
        <end position="355"/>
    </location>
</feature>
<evidence type="ECO:0000313" key="3">
    <source>
        <dbReference type="EMBL" id="KAF9893958.1"/>
    </source>
</evidence>
<reference evidence="3" key="1">
    <citation type="journal article" date="2019" name="Beilstein J. Org. Chem.">
        <title>Nanangenines: drimane sesquiterpenoids as the dominant metabolite cohort of a novel Australian fungus, Aspergillus nanangensis.</title>
        <authorList>
            <person name="Lacey H.J."/>
            <person name="Gilchrist C.L.M."/>
            <person name="Crombie A."/>
            <person name="Kalaitzis J.A."/>
            <person name="Vuong D."/>
            <person name="Rutledge P.J."/>
            <person name="Turner P."/>
            <person name="Pitt J.I."/>
            <person name="Lacey E."/>
            <person name="Chooi Y.H."/>
            <person name="Piggott A.M."/>
        </authorList>
    </citation>
    <scope>NUCLEOTIDE SEQUENCE</scope>
    <source>
        <strain evidence="3">MST-FP2251</strain>
    </source>
</reference>
<reference evidence="3" key="2">
    <citation type="submission" date="2020-02" db="EMBL/GenBank/DDBJ databases">
        <authorList>
            <person name="Gilchrist C.L.M."/>
            <person name="Chooi Y.-H."/>
        </authorList>
    </citation>
    <scope>NUCLEOTIDE SEQUENCE</scope>
    <source>
        <strain evidence="3">MST-FP2251</strain>
    </source>
</reference>
<organism evidence="3 4">
    <name type="scientific">Aspergillus nanangensis</name>
    <dbReference type="NCBI Taxonomy" id="2582783"/>
    <lineage>
        <taxon>Eukaryota</taxon>
        <taxon>Fungi</taxon>
        <taxon>Dikarya</taxon>
        <taxon>Ascomycota</taxon>
        <taxon>Pezizomycotina</taxon>
        <taxon>Eurotiomycetes</taxon>
        <taxon>Eurotiomycetidae</taxon>
        <taxon>Eurotiales</taxon>
        <taxon>Aspergillaceae</taxon>
        <taxon>Aspergillus</taxon>
        <taxon>Aspergillus subgen. Circumdati</taxon>
    </lineage>
</organism>
<feature type="domain" description="Heterokaryon incompatibility" evidence="2">
    <location>
        <begin position="737"/>
        <end position="938"/>
    </location>
</feature>
<keyword evidence="1" id="KW-0812">Transmembrane</keyword>
<comment type="caution">
    <text evidence="3">The sequence shown here is derived from an EMBL/GenBank/DDBJ whole genome shotgun (WGS) entry which is preliminary data.</text>
</comment>
<dbReference type="InterPro" id="IPR052895">
    <property type="entry name" value="HetReg/Transcr_Mod"/>
</dbReference>
<dbReference type="PANTHER" id="PTHR24148:SF73">
    <property type="entry name" value="HET DOMAIN PROTEIN (AFU_ORTHOLOGUE AFUA_8G01020)"/>
    <property type="match status" value="1"/>
</dbReference>
<evidence type="ECO:0000259" key="2">
    <source>
        <dbReference type="Pfam" id="PF06985"/>
    </source>
</evidence>
<evidence type="ECO:0000313" key="4">
    <source>
        <dbReference type="Proteomes" id="UP001194746"/>
    </source>
</evidence>
<sequence length="1310" mass="145044">MDVSGSALQYYFSVFADYVQLHFLSPLCEYLCSGLRIVTEMAEVRKLGGSLVEISAVSTIIGAPIAEALIHGLKAACGIVWAPMSCFGVIHVVKACLAASAPDFMRESMGLRNQFVDDAIGVVLPINRFKQARSRMDLGDAGAVEVIPHRRWMGRWIFAGRPRIDRSDVHPNSRFQAEKKQGEVAQLKALDSHTKADVYRSHCMYTLDKNARLALDTVPATENGAAIAIHRFILDQGALPAAWRDWLCLSLSLTKLIEVLVLHAVHSRTLWFWTMLGWAHAFCAAVLLQVAGVGRDDATKRTRNLVAGTLPSALRSGEKGKVVLGIPANIRRHVLWRTFLAAGGVGVNLAGLLGTFTSLDGEPSTALYVWIGFQVFWLFMRSVVYYFAPGGGSTAVQQGLMTTRSWQEASSDDKEQVFTLLDELAAHQASTHPRGYFAYLFDCMSFMKLHQLLHSGNLTHTSVWPSSEEVPSSSSIKILAVTGDPVIRSAVWMQGSLLDNSELYDSCIAFAQIDPSPPPNSDATSIRPGDSAKIDEKAKVVAISCVRVFSCDCLGRDGFDRGNSHFDCGKIEWWYFIPVDNAISESDTIAETITDCKSGTTTTTTTTSEVGGGLRSLSAGSSSRRWLIAHGKKATGSLAAEFVEEAELDRRLSFGWWKISLTGVDGLKKTRDATTRQSSVGEGQPVPCQRRVRGVHDQYKLDPSKKEIRLLTLHPEDEGIILRCDLHVASLNDAPVYSALSYTWGEGNDKYWIFVNGHKFFVTLNLFQALLQIRAHNPTGPVVLWVDAICIDQSNTEERNQQVALIGDIYSSCDRALVWLGTFNQTGRKCCALVGDESDFDEKWDDYLSCFEFEDEDNPSLETATYYACSDSTAIGTTQHWAWFIRLLADGHDYVSHPLVAFELLDGRLDRKDEKIMSALGRTHLVSSDWFTRLWVVQGAVLAPSVLVLFGSASLPYDVLIKARDGFDKHPGIKGGSGEDTSLLQLRLLFNQSKASEDLDQVYALLGLASKEQEIIPDYNSSVKQVYTDFCGQYIQHTSSLLVLAFAGIRSKYPDLPSWVIDWTVVESSRPGLRTSWLSIIPLFNACGGLQQSGSVWSEDMLSISGIEFDRIRNTSETMEFYQRKTLTEWADFFLLLSENGETYPSGCSFRDAYWRTICQDSNWTPASTRRADNKDIYDLIQAVRSERELESQFPVVESDLVVAPGRGSQNAMEQANMLTTTIRAQEHKLFITDKGYIGLGSCNAKVDDQVFILPGLQIPLLLRPAGTGRHQTTGMCDSYIVVSESYVHGIMDGEVVKGSNWSIKDLVIQ</sequence>
<keyword evidence="4" id="KW-1185">Reference proteome</keyword>
<keyword evidence="1" id="KW-1133">Transmembrane helix</keyword>
<proteinExistence type="predicted"/>
<name>A0AAD4CY66_ASPNN</name>
<evidence type="ECO:0000256" key="1">
    <source>
        <dbReference type="SAM" id="Phobius"/>
    </source>
</evidence>
<dbReference type="EMBL" id="VCAU01000005">
    <property type="protein sequence ID" value="KAF9893958.1"/>
    <property type="molecule type" value="Genomic_DNA"/>
</dbReference>
<dbReference type="PANTHER" id="PTHR24148">
    <property type="entry name" value="ANKYRIN REPEAT DOMAIN-CONTAINING PROTEIN 39 HOMOLOG-RELATED"/>
    <property type="match status" value="1"/>
</dbReference>
<gene>
    <name evidence="3" type="ORF">FE257_008929</name>
</gene>
<dbReference type="InterPro" id="IPR010730">
    <property type="entry name" value="HET"/>
</dbReference>
<dbReference type="Proteomes" id="UP001194746">
    <property type="component" value="Unassembled WGS sequence"/>
</dbReference>
<protein>
    <recommendedName>
        <fullName evidence="2">Heterokaryon incompatibility domain-containing protein</fullName>
    </recommendedName>
</protein>
<dbReference type="Pfam" id="PF26639">
    <property type="entry name" value="Het-6_barrel"/>
    <property type="match status" value="1"/>
</dbReference>
<feature type="transmembrane region" description="Helical" evidence="1">
    <location>
        <begin position="270"/>
        <end position="293"/>
    </location>
</feature>
<accession>A0AAD4CY66</accession>
<keyword evidence="1" id="KW-0472">Membrane</keyword>